<feature type="transmembrane region" description="Helical" evidence="1">
    <location>
        <begin position="78"/>
        <end position="100"/>
    </location>
</feature>
<evidence type="ECO:0008006" key="4">
    <source>
        <dbReference type="Google" id="ProtNLM"/>
    </source>
</evidence>
<dbReference type="EMBL" id="CAUJNA010002223">
    <property type="protein sequence ID" value="CAJ1391577.1"/>
    <property type="molecule type" value="Genomic_DNA"/>
</dbReference>
<gene>
    <name evidence="2" type="ORF">EVOR1521_LOCUS16841</name>
</gene>
<keyword evidence="1" id="KW-0472">Membrane</keyword>
<dbReference type="Pfam" id="PF10011">
    <property type="entry name" value="DUF2254"/>
    <property type="match status" value="1"/>
</dbReference>
<organism evidence="2 3">
    <name type="scientific">Effrenium voratum</name>
    <dbReference type="NCBI Taxonomy" id="2562239"/>
    <lineage>
        <taxon>Eukaryota</taxon>
        <taxon>Sar</taxon>
        <taxon>Alveolata</taxon>
        <taxon>Dinophyceae</taxon>
        <taxon>Suessiales</taxon>
        <taxon>Symbiodiniaceae</taxon>
        <taxon>Effrenium</taxon>
    </lineage>
</organism>
<evidence type="ECO:0000313" key="2">
    <source>
        <dbReference type="EMBL" id="CAJ1391577.1"/>
    </source>
</evidence>
<feature type="transmembrane region" description="Helical" evidence="1">
    <location>
        <begin position="112"/>
        <end position="130"/>
    </location>
</feature>
<accession>A0AA36IRL9</accession>
<proteinExistence type="predicted"/>
<reference evidence="2" key="1">
    <citation type="submission" date="2023-08" db="EMBL/GenBank/DDBJ databases">
        <authorList>
            <person name="Chen Y."/>
            <person name="Shah S."/>
            <person name="Dougan E. K."/>
            <person name="Thang M."/>
            <person name="Chan C."/>
        </authorList>
    </citation>
    <scope>NUCLEOTIDE SEQUENCE</scope>
</reference>
<feature type="transmembrane region" description="Helical" evidence="1">
    <location>
        <begin position="142"/>
        <end position="162"/>
    </location>
</feature>
<protein>
    <recommendedName>
        <fullName evidence="4">DUF2254 domain-containing protein</fullName>
    </recommendedName>
</protein>
<keyword evidence="1" id="KW-1133">Transmembrane helix</keyword>
<evidence type="ECO:0000313" key="3">
    <source>
        <dbReference type="Proteomes" id="UP001178507"/>
    </source>
</evidence>
<keyword evidence="1" id="KW-0812">Transmembrane</keyword>
<dbReference type="AlphaFoldDB" id="A0AA36IRL9"/>
<feature type="transmembrane region" description="Helical" evidence="1">
    <location>
        <begin position="21"/>
        <end position="41"/>
    </location>
</feature>
<keyword evidence="3" id="KW-1185">Reference proteome</keyword>
<dbReference type="InterPro" id="IPR018723">
    <property type="entry name" value="DUF2254_membrane"/>
</dbReference>
<dbReference type="Proteomes" id="UP001178507">
    <property type="component" value="Unassembled WGS sequence"/>
</dbReference>
<name>A0AA36IRL9_9DINO</name>
<evidence type="ECO:0000256" key="1">
    <source>
        <dbReference type="SAM" id="Phobius"/>
    </source>
</evidence>
<comment type="caution">
    <text evidence="2">The sequence shown here is derived from an EMBL/GenBank/DDBJ whole genome shotgun (WGS) entry which is preliminary data.</text>
</comment>
<sequence length="438" mass="46828">MRMVAGSMIGRALRQLGSVRGLITVPGALALTLWLSAFIALRLDRMLARSDAVELYRILQTDYETAVTILSTISGASITTLSLVYSLVLVVFTLAAGNIAPRLLRRFTGDRVNQVTAGLLGGTFLFSLTILHQTGPDTVPGVSIAIAFCLAVIAVLQLIFFVHTVSRSVTIDEEIAAISTQLEERLTGIVADNDDKALDASFDRGDAAAFEITAGENGYIVGIDEQRLTALADQFDVRVEIVDKPGTFVLRGQALASIFSDAGDGKRGAIEEAFAGSVTLSPVRGSGDDIEYAISVLLEIALRALSPGVNDTFTAIACVDRLSAAFVTPVYRGLRQRLISDGDGVVRVSIPGLTVEDIVNTAFHPLRRAAAGNLLMVQNIADALMRLHDIADDEVGPIFERHAMLLMASFERTDPLDADRDFLANRLAPILGRDGTTG</sequence>